<name>A0A1X2G924_9FUNG</name>
<dbReference type="Proteomes" id="UP000242146">
    <property type="component" value="Unassembled WGS sequence"/>
</dbReference>
<evidence type="ECO:0000313" key="2">
    <source>
        <dbReference type="Proteomes" id="UP000242146"/>
    </source>
</evidence>
<comment type="caution">
    <text evidence="1">The sequence shown here is derived from an EMBL/GenBank/DDBJ whole genome shotgun (WGS) entry which is preliminary data.</text>
</comment>
<keyword evidence="2" id="KW-1185">Reference proteome</keyword>
<sequence>MATVPLLKESSRLMESLPLPFRAFGDHLPTSRTFQQAEVFCSSLRCNDESLPVGALITSWIMISMWVAAGQ</sequence>
<dbReference type="EMBL" id="MCGT01000030">
    <property type="protein sequence ID" value="ORX48225.1"/>
    <property type="molecule type" value="Genomic_DNA"/>
</dbReference>
<evidence type="ECO:0000313" key="1">
    <source>
        <dbReference type="EMBL" id="ORX48225.1"/>
    </source>
</evidence>
<accession>A0A1X2G924</accession>
<organism evidence="1 2">
    <name type="scientific">Hesseltinella vesiculosa</name>
    <dbReference type="NCBI Taxonomy" id="101127"/>
    <lineage>
        <taxon>Eukaryota</taxon>
        <taxon>Fungi</taxon>
        <taxon>Fungi incertae sedis</taxon>
        <taxon>Mucoromycota</taxon>
        <taxon>Mucoromycotina</taxon>
        <taxon>Mucoromycetes</taxon>
        <taxon>Mucorales</taxon>
        <taxon>Cunninghamellaceae</taxon>
        <taxon>Hesseltinella</taxon>
    </lineage>
</organism>
<gene>
    <name evidence="1" type="ORF">DM01DRAFT_1130808</name>
</gene>
<reference evidence="1 2" key="1">
    <citation type="submission" date="2016-07" db="EMBL/GenBank/DDBJ databases">
        <title>Pervasive Adenine N6-methylation of Active Genes in Fungi.</title>
        <authorList>
            <consortium name="DOE Joint Genome Institute"/>
            <person name="Mondo S.J."/>
            <person name="Dannebaum R.O."/>
            <person name="Kuo R.C."/>
            <person name="Labutti K."/>
            <person name="Haridas S."/>
            <person name="Kuo A."/>
            <person name="Salamov A."/>
            <person name="Ahrendt S.R."/>
            <person name="Lipzen A."/>
            <person name="Sullivan W."/>
            <person name="Andreopoulos W.B."/>
            <person name="Clum A."/>
            <person name="Lindquist E."/>
            <person name="Daum C."/>
            <person name="Ramamoorthy G.K."/>
            <person name="Gryganskyi A."/>
            <person name="Culley D."/>
            <person name="Magnuson J.K."/>
            <person name="James T.Y."/>
            <person name="O'Malley M.A."/>
            <person name="Stajich J.E."/>
            <person name="Spatafora J.W."/>
            <person name="Visel A."/>
            <person name="Grigoriev I.V."/>
        </authorList>
    </citation>
    <scope>NUCLEOTIDE SEQUENCE [LARGE SCALE GENOMIC DNA]</scope>
    <source>
        <strain evidence="1 2">NRRL 3301</strain>
    </source>
</reference>
<proteinExistence type="predicted"/>
<dbReference type="AlphaFoldDB" id="A0A1X2G924"/>
<protein>
    <submittedName>
        <fullName evidence="1">Uncharacterized protein</fullName>
    </submittedName>
</protein>